<gene>
    <name evidence="2" type="ORF">BST29_21695</name>
</gene>
<feature type="transmembrane region" description="Helical" evidence="1">
    <location>
        <begin position="58"/>
        <end position="74"/>
    </location>
</feature>
<reference evidence="2 3" key="1">
    <citation type="submission" date="2017-02" db="EMBL/GenBank/DDBJ databases">
        <title>The new phylogeny of genus Mycobacterium.</title>
        <authorList>
            <person name="Tortoli E."/>
            <person name="Trovato A."/>
            <person name="Cirillo D.M."/>
        </authorList>
    </citation>
    <scope>NUCLEOTIDE SEQUENCE [LARGE SCALE GENOMIC DNA]</scope>
    <source>
        <strain evidence="2 3">IP1130001</strain>
    </source>
</reference>
<keyword evidence="3" id="KW-1185">Reference proteome</keyword>
<feature type="transmembrane region" description="Helical" evidence="1">
    <location>
        <begin position="81"/>
        <end position="102"/>
    </location>
</feature>
<keyword evidence="1" id="KW-1133">Transmembrane helix</keyword>
<dbReference type="InterPro" id="IPR046862">
    <property type="entry name" value="Rhomboid_2"/>
</dbReference>
<name>A0ABX3SLF8_MYCMA</name>
<evidence type="ECO:0000313" key="2">
    <source>
        <dbReference type="EMBL" id="ORA78377.1"/>
    </source>
</evidence>
<dbReference type="EMBL" id="MVHV01000029">
    <property type="protein sequence ID" value="ORA78377.1"/>
    <property type="molecule type" value="Genomic_DNA"/>
</dbReference>
<evidence type="ECO:0000313" key="3">
    <source>
        <dbReference type="Proteomes" id="UP000243140"/>
    </source>
</evidence>
<accession>A0ABX3SLF8</accession>
<dbReference type="Proteomes" id="UP000243140">
    <property type="component" value="Unassembled WGS sequence"/>
</dbReference>
<dbReference type="Pfam" id="PF20401">
    <property type="entry name" value="Rhomboid_2"/>
    <property type="match status" value="1"/>
</dbReference>
<organism evidence="2 3">
    <name type="scientific">Mycobacterium malmoense</name>
    <dbReference type="NCBI Taxonomy" id="1780"/>
    <lineage>
        <taxon>Bacteria</taxon>
        <taxon>Bacillati</taxon>
        <taxon>Actinomycetota</taxon>
        <taxon>Actinomycetes</taxon>
        <taxon>Mycobacteriales</taxon>
        <taxon>Mycobacteriaceae</taxon>
        <taxon>Mycobacterium</taxon>
    </lineage>
</organism>
<feature type="transmembrane region" description="Helical" evidence="1">
    <location>
        <begin position="192"/>
        <end position="225"/>
    </location>
</feature>
<sequence length="336" mass="35281">MTAAYAVMLLTVSATLTALGPDAHRGVVSRMSTNLDNLARGHVGTLVGSAFVSDGADILAWLPGLVCLLALAELTWRSSGLLLTFAVGHIGATLLVAVGLIAAVQTRWLPMSVACASDVGISYGAMCVLGALTASIPRHWRPIWPGWWLGIAAVAALGTNFAAVGHVFALLMGIGLSSRLPSVADWKPVRVVLLSGGAVFAYFLLAGPFAAAPVAGLAGALIALLARQILWSHRGNGAEQTESKHPPNGKMSTRQTVHNSRTMFSAGRVAVTGRLIGSVSSLLAAITFFTLPVWVCEDAIVQTIGLQSVAHRTQPHFGKLRPFVPLTPHRRALRRS</sequence>
<keyword evidence="1" id="KW-0812">Transmembrane</keyword>
<dbReference type="RefSeq" id="WP_176220066.1">
    <property type="nucleotide sequence ID" value="NZ_CP060015.1"/>
</dbReference>
<evidence type="ECO:0008006" key="4">
    <source>
        <dbReference type="Google" id="ProtNLM"/>
    </source>
</evidence>
<protein>
    <recommendedName>
        <fullName evidence="4">Transmembrane protein</fullName>
    </recommendedName>
</protein>
<proteinExistence type="predicted"/>
<keyword evidence="1" id="KW-0472">Membrane</keyword>
<feature type="transmembrane region" description="Helical" evidence="1">
    <location>
        <begin position="146"/>
        <end position="172"/>
    </location>
</feature>
<feature type="transmembrane region" description="Helical" evidence="1">
    <location>
        <begin position="108"/>
        <end position="134"/>
    </location>
</feature>
<comment type="caution">
    <text evidence="2">The sequence shown here is derived from an EMBL/GenBank/DDBJ whole genome shotgun (WGS) entry which is preliminary data.</text>
</comment>
<evidence type="ECO:0000256" key="1">
    <source>
        <dbReference type="SAM" id="Phobius"/>
    </source>
</evidence>